<dbReference type="AlphaFoldDB" id="A0A5C5FUS3"/>
<feature type="domain" description="CAAX prenyl protease 2/Lysostaphin resistance protein A-like" evidence="12">
    <location>
        <begin position="175"/>
        <end position="284"/>
    </location>
</feature>
<evidence type="ECO:0000256" key="4">
    <source>
        <dbReference type="ARBA" id="ARBA00022692"/>
    </source>
</evidence>
<protein>
    <recommendedName>
        <fullName evidence="10">intramembrane prenyl-peptidase Rce1</fullName>
        <ecNumber evidence="10">3.4.26.1</ecNumber>
    </recommendedName>
</protein>
<evidence type="ECO:0000313" key="14">
    <source>
        <dbReference type="Proteomes" id="UP000311382"/>
    </source>
</evidence>
<evidence type="ECO:0000256" key="1">
    <source>
        <dbReference type="ARBA" id="ARBA00004477"/>
    </source>
</evidence>
<evidence type="ECO:0000256" key="8">
    <source>
        <dbReference type="ARBA" id="ARBA00023136"/>
    </source>
</evidence>
<sequence>MPLLSPTSTLLCSSAFTSAYLGSIYLLPSTRVSLAHPQSGPTEPQDIAATVPAAATPPERRDRNHPSVIKARLLAVSLASVASCASVPAILQRAAPATYPSYRSALPVAARLLGLALPSSPATKWGDLPRLVAYPLGLTASLFAGSLYILALEGELPGQARARTWASWKTKFAGWRGWRNYVLAPLTEELSFRSCVVAASFLGGWSARKLIFVTPLWFGLAHVHHAWETYLAGGRTKKALVQGALQSTFQFAYTTLFGWFATFLFLRTGSVIPPFLAHVFCNAMGVPPLAWALKVWPEKKLCTLPVTLMSVCAAWHRGRVAKAPGPKLFDPRADSSRSPAPSALGDLPRRDRRLRIRILAVDRARALWWQRVLGVERRRTATRHLPLALRLQRACTASPSFSPLPSELPRVRLICHTQSLCPVRLTARGSPAFVPTRPGCRRPFLALTRPRTKGTRSTSQLSVSA</sequence>
<keyword evidence="3" id="KW-0645">Protease</keyword>
<keyword evidence="6" id="KW-0256">Endoplasmic reticulum</keyword>
<dbReference type="GO" id="GO:0004222">
    <property type="term" value="F:metalloendopeptidase activity"/>
    <property type="evidence" value="ECO:0007669"/>
    <property type="project" value="InterPro"/>
</dbReference>
<keyword evidence="4" id="KW-0812">Transmembrane</keyword>
<proteinExistence type="inferred from homology"/>
<dbReference type="OrthoDB" id="271604at2759"/>
<keyword evidence="5" id="KW-0378">Hydrolase</keyword>
<feature type="region of interest" description="Disordered" evidence="11">
    <location>
        <begin position="326"/>
        <end position="346"/>
    </location>
</feature>
<accession>A0A5C5FUS3</accession>
<dbReference type="Proteomes" id="UP000311382">
    <property type="component" value="Unassembled WGS sequence"/>
</dbReference>
<comment type="subcellular location">
    <subcellularLocation>
        <location evidence="1">Endoplasmic reticulum membrane</location>
        <topology evidence="1">Multi-pass membrane protein</topology>
    </subcellularLocation>
</comment>
<dbReference type="STRING" id="5288.A0A5C5FUS3"/>
<evidence type="ECO:0000256" key="2">
    <source>
        <dbReference type="ARBA" id="ARBA00006897"/>
    </source>
</evidence>
<dbReference type="GO" id="GO:0071586">
    <property type="term" value="P:CAAX-box protein processing"/>
    <property type="evidence" value="ECO:0007669"/>
    <property type="project" value="InterPro"/>
</dbReference>
<dbReference type="PANTHER" id="PTHR13046:SF0">
    <property type="entry name" value="CAAX PRENYL PROTEASE 2"/>
    <property type="match status" value="1"/>
</dbReference>
<dbReference type="InterPro" id="IPR039731">
    <property type="entry name" value="Rce1"/>
</dbReference>
<evidence type="ECO:0000256" key="6">
    <source>
        <dbReference type="ARBA" id="ARBA00022824"/>
    </source>
</evidence>
<comment type="caution">
    <text evidence="13">The sequence shown here is derived from an EMBL/GenBank/DDBJ whole genome shotgun (WGS) entry which is preliminary data.</text>
</comment>
<keyword evidence="7" id="KW-1133">Transmembrane helix</keyword>
<dbReference type="InterPro" id="IPR003675">
    <property type="entry name" value="Rce1/LyrA-like_dom"/>
</dbReference>
<reference evidence="13 14" key="1">
    <citation type="submission" date="2019-03" db="EMBL/GenBank/DDBJ databases">
        <title>Rhodosporidium diobovatum UCD-FST 08-225 genome sequencing, assembly, and annotation.</title>
        <authorList>
            <person name="Fakankun I.U."/>
            <person name="Fristensky B."/>
            <person name="Levin D.B."/>
        </authorList>
    </citation>
    <scope>NUCLEOTIDE SEQUENCE [LARGE SCALE GENOMIC DNA]</scope>
    <source>
        <strain evidence="13 14">UCD-FST 08-225</strain>
    </source>
</reference>
<dbReference type="GO" id="GO:0005789">
    <property type="term" value="C:endoplasmic reticulum membrane"/>
    <property type="evidence" value="ECO:0007669"/>
    <property type="project" value="UniProtKB-SubCell"/>
</dbReference>
<dbReference type="EC" id="3.4.26.1" evidence="10"/>
<evidence type="ECO:0000256" key="5">
    <source>
        <dbReference type="ARBA" id="ARBA00022801"/>
    </source>
</evidence>
<dbReference type="PANTHER" id="PTHR13046">
    <property type="entry name" value="PROTEASE U48 CAAX PRENYL PROTEASE RCE1"/>
    <property type="match status" value="1"/>
</dbReference>
<keyword evidence="8" id="KW-0472">Membrane</keyword>
<gene>
    <name evidence="13" type="ORF">DMC30DRAFT_378106</name>
</gene>
<dbReference type="Pfam" id="PF02517">
    <property type="entry name" value="Rce1-like"/>
    <property type="match status" value="1"/>
</dbReference>
<evidence type="ECO:0000313" key="13">
    <source>
        <dbReference type="EMBL" id="TNY19962.1"/>
    </source>
</evidence>
<evidence type="ECO:0000256" key="11">
    <source>
        <dbReference type="SAM" id="MobiDB-lite"/>
    </source>
</evidence>
<evidence type="ECO:0000256" key="9">
    <source>
        <dbReference type="ARBA" id="ARBA00047280"/>
    </source>
</evidence>
<comment type="similarity">
    <text evidence="2">Belongs to the peptidase U48 family.</text>
</comment>
<organism evidence="13 14">
    <name type="scientific">Rhodotorula diobovata</name>
    <dbReference type="NCBI Taxonomy" id="5288"/>
    <lineage>
        <taxon>Eukaryota</taxon>
        <taxon>Fungi</taxon>
        <taxon>Dikarya</taxon>
        <taxon>Basidiomycota</taxon>
        <taxon>Pucciniomycotina</taxon>
        <taxon>Microbotryomycetes</taxon>
        <taxon>Sporidiobolales</taxon>
        <taxon>Sporidiobolaceae</taxon>
        <taxon>Rhodotorula</taxon>
    </lineage>
</organism>
<dbReference type="EMBL" id="SOZI01000079">
    <property type="protein sequence ID" value="TNY19962.1"/>
    <property type="molecule type" value="Genomic_DNA"/>
</dbReference>
<evidence type="ECO:0000259" key="12">
    <source>
        <dbReference type="Pfam" id="PF02517"/>
    </source>
</evidence>
<keyword evidence="14" id="KW-1185">Reference proteome</keyword>
<evidence type="ECO:0000256" key="7">
    <source>
        <dbReference type="ARBA" id="ARBA00022989"/>
    </source>
</evidence>
<name>A0A5C5FUS3_9BASI</name>
<evidence type="ECO:0000256" key="10">
    <source>
        <dbReference type="ARBA" id="ARBA00049729"/>
    </source>
</evidence>
<comment type="catalytic activity">
    <reaction evidence="9">
        <text>Hydrolyzes the peptide bond -P2-(S-farnesyl or geranylgeranyl)C-P1'-P2'-P3'-COOH where P1' and P2' are amino acids with aliphatic sidechains and P3' is any C-terminal residue.</text>
        <dbReference type="EC" id="3.4.26.1"/>
    </reaction>
</comment>
<evidence type="ECO:0000256" key="3">
    <source>
        <dbReference type="ARBA" id="ARBA00022670"/>
    </source>
</evidence>